<dbReference type="Proteomes" id="UP000295197">
    <property type="component" value="Unassembled WGS sequence"/>
</dbReference>
<evidence type="ECO:0008006" key="4">
    <source>
        <dbReference type="Google" id="ProtNLM"/>
    </source>
</evidence>
<accession>A0A4R3W1Q8</accession>
<proteinExistence type="predicted"/>
<evidence type="ECO:0000313" key="2">
    <source>
        <dbReference type="EMBL" id="TCV19507.1"/>
    </source>
</evidence>
<evidence type="ECO:0000256" key="1">
    <source>
        <dbReference type="SAM" id="MobiDB-lite"/>
    </source>
</evidence>
<organism evidence="2 3">
    <name type="scientific">Sphingobacterium alimentarium</name>
    <dbReference type="NCBI Taxonomy" id="797292"/>
    <lineage>
        <taxon>Bacteria</taxon>
        <taxon>Pseudomonadati</taxon>
        <taxon>Bacteroidota</taxon>
        <taxon>Sphingobacteriia</taxon>
        <taxon>Sphingobacteriales</taxon>
        <taxon>Sphingobacteriaceae</taxon>
        <taxon>Sphingobacterium</taxon>
    </lineage>
</organism>
<dbReference type="EMBL" id="SMBZ01000004">
    <property type="protein sequence ID" value="TCV19507.1"/>
    <property type="molecule type" value="Genomic_DNA"/>
</dbReference>
<dbReference type="AlphaFoldDB" id="A0A4R3W1Q8"/>
<gene>
    <name evidence="2" type="ORF">EDC17_100429</name>
</gene>
<comment type="caution">
    <text evidence="2">The sequence shown here is derived from an EMBL/GenBank/DDBJ whole genome shotgun (WGS) entry which is preliminary data.</text>
</comment>
<keyword evidence="3" id="KW-1185">Reference proteome</keyword>
<dbReference type="RefSeq" id="WP_207895635.1">
    <property type="nucleotide sequence ID" value="NZ_SMBZ01000004.1"/>
</dbReference>
<sequence length="79" mass="9285">MNRFITYLVAFVITLTVSSCYTSRHPHGHLPPGKAKKIYGDKSAKRHAPGQKKKKYKKPKKSKGHHHRHDVYYYPGYRY</sequence>
<evidence type="ECO:0000313" key="3">
    <source>
        <dbReference type="Proteomes" id="UP000295197"/>
    </source>
</evidence>
<dbReference type="PROSITE" id="PS51257">
    <property type="entry name" value="PROKAR_LIPOPROTEIN"/>
    <property type="match status" value="1"/>
</dbReference>
<name>A0A4R3W1Q8_9SPHI</name>
<feature type="region of interest" description="Disordered" evidence="1">
    <location>
        <begin position="23"/>
        <end position="79"/>
    </location>
</feature>
<feature type="compositionally biased region" description="Basic residues" evidence="1">
    <location>
        <begin position="44"/>
        <end position="69"/>
    </location>
</feature>
<reference evidence="2 3" key="1">
    <citation type="submission" date="2019-03" db="EMBL/GenBank/DDBJ databases">
        <title>Genomic Encyclopedia of Type Strains, Phase IV (KMG-IV): sequencing the most valuable type-strain genomes for metagenomic binning, comparative biology and taxonomic classification.</title>
        <authorList>
            <person name="Goeker M."/>
        </authorList>
    </citation>
    <scope>NUCLEOTIDE SEQUENCE [LARGE SCALE GENOMIC DNA]</scope>
    <source>
        <strain evidence="2 3">DSM 22362</strain>
    </source>
</reference>
<protein>
    <recommendedName>
        <fullName evidence="4">Lipoprotein</fullName>
    </recommendedName>
</protein>